<keyword evidence="3" id="KW-1185">Reference proteome</keyword>
<dbReference type="Proteomes" id="UP000230709">
    <property type="component" value="Plasmid pOB3b3"/>
</dbReference>
<dbReference type="Pfam" id="PF13701">
    <property type="entry name" value="DDE_Tnp_1_4"/>
    <property type="match status" value="1"/>
</dbReference>
<dbReference type="InterPro" id="IPR025668">
    <property type="entry name" value="Tnp_DDE_dom"/>
</dbReference>
<evidence type="ECO:0000259" key="1">
    <source>
        <dbReference type="Pfam" id="PF13701"/>
    </source>
</evidence>
<evidence type="ECO:0000313" key="2">
    <source>
        <dbReference type="EMBL" id="ATQ70991.1"/>
    </source>
</evidence>
<feature type="domain" description="Transposase DDE" evidence="1">
    <location>
        <begin position="13"/>
        <end position="92"/>
    </location>
</feature>
<geneLocation type="plasmid" evidence="3">
    <name>pob3b3</name>
</geneLocation>
<dbReference type="KEGG" id="mtw:CQW49_23905"/>
<sequence length="93" mass="10274">MPARSVCRSNLLRTMRANQLRLRLASFAYVLMSALRRLCLSGTKLANATCGTIRLKRLKIGAQVKISVRRVLFSMASAFPYVHEFAAACAALT</sequence>
<dbReference type="STRING" id="595536.GCA_000178815_00113"/>
<dbReference type="AlphaFoldDB" id="A0A2D2D7J0"/>
<organism evidence="2 3">
    <name type="scientific">Methylosinus trichosporium (strain ATCC 35070 / NCIMB 11131 / UNIQEM 75 / OB3b)</name>
    <dbReference type="NCBI Taxonomy" id="595536"/>
    <lineage>
        <taxon>Bacteria</taxon>
        <taxon>Pseudomonadati</taxon>
        <taxon>Pseudomonadota</taxon>
        <taxon>Alphaproteobacteria</taxon>
        <taxon>Hyphomicrobiales</taxon>
        <taxon>Methylocystaceae</taxon>
        <taxon>Methylosinus</taxon>
    </lineage>
</organism>
<keyword evidence="2" id="KW-0614">Plasmid</keyword>
<accession>A0A2D2D7J0</accession>
<reference evidence="3" key="1">
    <citation type="submission" date="2017-10" db="EMBL/GenBank/DDBJ databases">
        <title>Completed PacBio SMRT sequence of Methylosinus trichosporium OB3b reveals presence of a third large plasmid.</title>
        <authorList>
            <person name="Charles T.C."/>
            <person name="Lynch M.D.J."/>
            <person name="Heil J.R."/>
            <person name="Cheng J."/>
        </authorList>
    </citation>
    <scope>NUCLEOTIDE SEQUENCE [LARGE SCALE GENOMIC DNA]</scope>
    <source>
        <strain evidence="3">OB3b</strain>
        <plasmid evidence="3">pob3b3</plasmid>
    </source>
</reference>
<name>A0A2D2D7J0_METT3</name>
<protein>
    <recommendedName>
        <fullName evidence="1">Transposase DDE domain-containing protein</fullName>
    </recommendedName>
</protein>
<evidence type="ECO:0000313" key="3">
    <source>
        <dbReference type="Proteomes" id="UP000230709"/>
    </source>
</evidence>
<proteinExistence type="predicted"/>
<gene>
    <name evidence="2" type="ORF">CQW49_23905</name>
</gene>
<dbReference type="EMBL" id="CP023740">
    <property type="protein sequence ID" value="ATQ70991.1"/>
    <property type="molecule type" value="Genomic_DNA"/>
</dbReference>